<protein>
    <submittedName>
        <fullName evidence="2">Hydrolase</fullName>
    </submittedName>
</protein>
<keyword evidence="2" id="KW-0378">Hydrolase</keyword>
<dbReference type="GO" id="GO:0004806">
    <property type="term" value="F:triacylglycerol lipase activity"/>
    <property type="evidence" value="ECO:0007669"/>
    <property type="project" value="TreeGrafter"/>
</dbReference>
<dbReference type="Proteomes" id="UP000254150">
    <property type="component" value="Unassembled WGS sequence"/>
</dbReference>
<feature type="domain" description="AB hydrolase-1" evidence="1">
    <location>
        <begin position="41"/>
        <end position="279"/>
    </location>
</feature>
<reference evidence="2 3" key="1">
    <citation type="submission" date="2018-06" db="EMBL/GenBank/DDBJ databases">
        <authorList>
            <consortium name="Pathogen Informatics"/>
            <person name="Doyle S."/>
        </authorList>
    </citation>
    <scope>NUCLEOTIDE SEQUENCE [LARGE SCALE GENOMIC DNA]</scope>
    <source>
        <strain evidence="2 3">NCTC7807</strain>
    </source>
</reference>
<dbReference type="PANTHER" id="PTHR43433:SF5">
    <property type="entry name" value="AB HYDROLASE-1 DOMAIN-CONTAINING PROTEIN"/>
    <property type="match status" value="1"/>
</dbReference>
<organism evidence="2 3">
    <name type="scientific">Streptomyces griseus</name>
    <dbReference type="NCBI Taxonomy" id="1911"/>
    <lineage>
        <taxon>Bacteria</taxon>
        <taxon>Bacillati</taxon>
        <taxon>Actinomycetota</taxon>
        <taxon>Actinomycetes</taxon>
        <taxon>Kitasatosporales</taxon>
        <taxon>Streptomycetaceae</taxon>
        <taxon>Streptomyces</taxon>
    </lineage>
</organism>
<dbReference type="SUPFAM" id="SSF53474">
    <property type="entry name" value="alpha/beta-Hydrolases"/>
    <property type="match status" value="1"/>
</dbReference>
<dbReference type="AlphaFoldDB" id="A0A380MT16"/>
<dbReference type="EMBL" id="UHID01000001">
    <property type="protein sequence ID" value="SUO94851.1"/>
    <property type="molecule type" value="Genomic_DNA"/>
</dbReference>
<accession>A0A380MT16</accession>
<evidence type="ECO:0000259" key="1">
    <source>
        <dbReference type="Pfam" id="PF12697"/>
    </source>
</evidence>
<dbReference type="Pfam" id="PF12697">
    <property type="entry name" value="Abhydrolase_6"/>
    <property type="match status" value="1"/>
</dbReference>
<sequence length="288" mass="30505">MSKPPTFVPPACARAERLVTERGEFAVLDARPAGVVRGTALLLPGYTGSKEDFIALLEPLAEAGFRVVAVDGRGQYETAGPEDEAAYARAELARDVLAQAAAVRGPGRVHLLGHSLGGQIARAAVLRDAEPFCSLTLLSSGPAEVSEEQRQRIELLTAAMAAMDMGQVWDAIQALATPEDLAEPDEDEVRAEAALRARWLGHSPAQLTATGRQLRTEPDLVAELAACGVPVQVVSGERDDTWPVELLDDMARRLTAARVVVPGAEHSPNTDNPADTARALAGFWAAHG</sequence>
<dbReference type="InterPro" id="IPR050471">
    <property type="entry name" value="AB_hydrolase"/>
</dbReference>
<dbReference type="Gene3D" id="3.40.50.1820">
    <property type="entry name" value="alpha/beta hydrolase"/>
    <property type="match status" value="1"/>
</dbReference>
<gene>
    <name evidence="2" type="ORF">NCTC7807_01082</name>
</gene>
<evidence type="ECO:0000313" key="2">
    <source>
        <dbReference type="EMBL" id="SUO94851.1"/>
    </source>
</evidence>
<name>A0A380MT16_STRGR</name>
<proteinExistence type="predicted"/>
<dbReference type="InterPro" id="IPR029058">
    <property type="entry name" value="AB_hydrolase_fold"/>
</dbReference>
<dbReference type="RefSeq" id="WP_115067989.1">
    <property type="nucleotide sequence ID" value="NZ_UHID01000001.1"/>
</dbReference>
<dbReference type="GO" id="GO:0046503">
    <property type="term" value="P:glycerolipid catabolic process"/>
    <property type="evidence" value="ECO:0007669"/>
    <property type="project" value="TreeGrafter"/>
</dbReference>
<dbReference type="PANTHER" id="PTHR43433">
    <property type="entry name" value="HYDROLASE, ALPHA/BETA FOLD FAMILY PROTEIN"/>
    <property type="match status" value="1"/>
</dbReference>
<dbReference type="InterPro" id="IPR000073">
    <property type="entry name" value="AB_hydrolase_1"/>
</dbReference>
<evidence type="ECO:0000313" key="3">
    <source>
        <dbReference type="Proteomes" id="UP000254150"/>
    </source>
</evidence>